<dbReference type="Proteomes" id="UP000033995">
    <property type="component" value="Unassembled WGS sequence"/>
</dbReference>
<sequence>MSSGILIRSELLQWQINLLEGKVKPTNDSELEWLEKHDMDILSDGTPMRVVREREFCPPTFIAMSAKDD</sequence>
<evidence type="ECO:0000313" key="2">
    <source>
        <dbReference type="Proteomes" id="UP000033995"/>
    </source>
</evidence>
<name>A0A0F9ZT62_9BACT</name>
<accession>A0A0F9ZT62</accession>
<evidence type="ECO:0000313" key="1">
    <source>
        <dbReference type="EMBL" id="KKP47508.1"/>
    </source>
</evidence>
<organism evidence="1 2">
    <name type="scientific">Candidatus Woesebacteria bacterium GW2011_GWA2_33_28</name>
    <dbReference type="NCBI Taxonomy" id="1618561"/>
    <lineage>
        <taxon>Bacteria</taxon>
        <taxon>Candidatus Woeseibacteriota</taxon>
    </lineage>
</organism>
<protein>
    <submittedName>
        <fullName evidence="1">Uncharacterized protein</fullName>
    </submittedName>
</protein>
<reference evidence="1 2" key="1">
    <citation type="journal article" date="2015" name="Nature">
        <title>rRNA introns, odd ribosomes, and small enigmatic genomes across a large radiation of phyla.</title>
        <authorList>
            <person name="Brown C.T."/>
            <person name="Hug L.A."/>
            <person name="Thomas B.C."/>
            <person name="Sharon I."/>
            <person name="Castelle C.J."/>
            <person name="Singh A."/>
            <person name="Wilkins M.J."/>
            <person name="Williams K.H."/>
            <person name="Banfield J.F."/>
        </authorList>
    </citation>
    <scope>NUCLEOTIDE SEQUENCE [LARGE SCALE GENOMIC DNA]</scope>
</reference>
<proteinExistence type="predicted"/>
<dbReference type="AlphaFoldDB" id="A0A0F9ZT62"/>
<comment type="caution">
    <text evidence="1">The sequence shown here is derived from an EMBL/GenBank/DDBJ whole genome shotgun (WGS) entry which is preliminary data.</text>
</comment>
<gene>
    <name evidence="1" type="ORF">UR38_C0004G0051</name>
</gene>
<dbReference type="EMBL" id="LBOZ01000004">
    <property type="protein sequence ID" value="KKP47508.1"/>
    <property type="molecule type" value="Genomic_DNA"/>
</dbReference>